<dbReference type="Gene3D" id="3.40.50.720">
    <property type="entry name" value="NAD(P)-binding Rossmann-like Domain"/>
    <property type="match status" value="1"/>
</dbReference>
<comment type="subunit">
    <text evidence="7">Homodimer.</text>
</comment>
<evidence type="ECO:0000259" key="8">
    <source>
        <dbReference type="SMART" id="SM00881"/>
    </source>
</evidence>
<keyword evidence="1 7" id="KW-0963">Cytoplasm</keyword>
<dbReference type="NCBIfam" id="NF003996">
    <property type="entry name" value="PRK05472.2-5"/>
    <property type="match status" value="1"/>
</dbReference>
<comment type="function">
    <text evidence="7">Modulates transcription in response to changes in cellular NADH/NAD(+) redox state.</text>
</comment>
<evidence type="ECO:0000313" key="9">
    <source>
        <dbReference type="EMBL" id="MFD1671115.1"/>
    </source>
</evidence>
<evidence type="ECO:0000256" key="2">
    <source>
        <dbReference type="ARBA" id="ARBA00022491"/>
    </source>
</evidence>
<evidence type="ECO:0000256" key="7">
    <source>
        <dbReference type="HAMAP-Rule" id="MF_01131"/>
    </source>
</evidence>
<evidence type="ECO:0000256" key="5">
    <source>
        <dbReference type="ARBA" id="ARBA00023125"/>
    </source>
</evidence>
<comment type="caution">
    <text evidence="9">The sequence shown here is derived from an EMBL/GenBank/DDBJ whole genome shotgun (WGS) entry which is preliminary data.</text>
</comment>
<dbReference type="Pfam" id="PF02629">
    <property type="entry name" value="CoA_binding"/>
    <property type="match status" value="1"/>
</dbReference>
<feature type="binding site" evidence="7">
    <location>
        <begin position="91"/>
        <end position="96"/>
    </location>
    <ligand>
        <name>NAD(+)</name>
        <dbReference type="ChEBI" id="CHEBI:57540"/>
    </ligand>
</feature>
<evidence type="ECO:0000313" key="10">
    <source>
        <dbReference type="Proteomes" id="UP001597267"/>
    </source>
</evidence>
<keyword evidence="4 7" id="KW-0520">NAD</keyword>
<dbReference type="InterPro" id="IPR036388">
    <property type="entry name" value="WH-like_DNA-bd_sf"/>
</dbReference>
<keyword evidence="3 7" id="KW-0805">Transcription regulation</keyword>
<dbReference type="InterPro" id="IPR022876">
    <property type="entry name" value="Tscrpt_rep_Rex"/>
</dbReference>
<keyword evidence="6 7" id="KW-0804">Transcription</keyword>
<dbReference type="SUPFAM" id="SSF51735">
    <property type="entry name" value="NAD(P)-binding Rossmann-fold domains"/>
    <property type="match status" value="1"/>
</dbReference>
<dbReference type="SUPFAM" id="SSF46785">
    <property type="entry name" value="Winged helix' DNA-binding domain"/>
    <property type="match status" value="1"/>
</dbReference>
<dbReference type="InterPro" id="IPR009718">
    <property type="entry name" value="Rex_DNA-bd_C_dom"/>
</dbReference>
<protein>
    <recommendedName>
        <fullName evidence="7">Redox-sensing transcriptional repressor Rex</fullName>
    </recommendedName>
</protein>
<dbReference type="InterPro" id="IPR003781">
    <property type="entry name" value="CoA-bd"/>
</dbReference>
<proteinExistence type="inferred from homology"/>
<dbReference type="InterPro" id="IPR036390">
    <property type="entry name" value="WH_DNA-bd_sf"/>
</dbReference>
<dbReference type="SMART" id="SM00881">
    <property type="entry name" value="CoA_binding"/>
    <property type="match status" value="1"/>
</dbReference>
<dbReference type="Pfam" id="PF06971">
    <property type="entry name" value="Put_DNA-bind_N"/>
    <property type="match status" value="1"/>
</dbReference>
<gene>
    <name evidence="7" type="primary">rex</name>
    <name evidence="9" type="ORF">ACFQ5M_03275</name>
</gene>
<dbReference type="NCBIfam" id="NF003995">
    <property type="entry name" value="PRK05472.2-4"/>
    <property type="match status" value="1"/>
</dbReference>
<reference evidence="10" key="1">
    <citation type="journal article" date="2019" name="Int. J. Syst. Evol. Microbiol.">
        <title>The Global Catalogue of Microorganisms (GCM) 10K type strain sequencing project: providing services to taxonomists for standard genome sequencing and annotation.</title>
        <authorList>
            <consortium name="The Broad Institute Genomics Platform"/>
            <consortium name="The Broad Institute Genome Sequencing Center for Infectious Disease"/>
            <person name="Wu L."/>
            <person name="Ma J."/>
        </authorList>
    </citation>
    <scope>NUCLEOTIDE SEQUENCE [LARGE SCALE GENOMIC DNA]</scope>
    <source>
        <strain evidence="10">CCM 8896</strain>
    </source>
</reference>
<dbReference type="PANTHER" id="PTHR35786:SF1">
    <property type="entry name" value="REDOX-SENSING TRANSCRIPTIONAL REPRESSOR REX 1"/>
    <property type="match status" value="1"/>
</dbReference>
<evidence type="ECO:0000256" key="4">
    <source>
        <dbReference type="ARBA" id="ARBA00023027"/>
    </source>
</evidence>
<dbReference type="NCBIfam" id="NF003994">
    <property type="entry name" value="PRK05472.2-3"/>
    <property type="match status" value="1"/>
</dbReference>
<dbReference type="Gene3D" id="1.10.10.10">
    <property type="entry name" value="Winged helix-like DNA-binding domain superfamily/Winged helix DNA-binding domain"/>
    <property type="match status" value="1"/>
</dbReference>
<keyword evidence="10" id="KW-1185">Reference proteome</keyword>
<comment type="subcellular location">
    <subcellularLocation>
        <location evidence="7">Cytoplasm</location>
    </subcellularLocation>
</comment>
<keyword evidence="5 7" id="KW-0238">DNA-binding</keyword>
<dbReference type="NCBIfam" id="NF003989">
    <property type="entry name" value="PRK05472.1-3"/>
    <property type="match status" value="1"/>
</dbReference>
<evidence type="ECO:0000256" key="6">
    <source>
        <dbReference type="ARBA" id="ARBA00023163"/>
    </source>
</evidence>
<dbReference type="InterPro" id="IPR036291">
    <property type="entry name" value="NAD(P)-bd_dom_sf"/>
</dbReference>
<dbReference type="EMBL" id="JBHTOP010000005">
    <property type="protein sequence ID" value="MFD1671115.1"/>
    <property type="molecule type" value="Genomic_DNA"/>
</dbReference>
<dbReference type="Proteomes" id="UP001597267">
    <property type="component" value="Unassembled WGS sequence"/>
</dbReference>
<evidence type="ECO:0000256" key="1">
    <source>
        <dbReference type="ARBA" id="ARBA00022490"/>
    </source>
</evidence>
<organism evidence="9 10">
    <name type="scientific">Agrilactobacillus yilanensis</name>
    <dbReference type="NCBI Taxonomy" id="2485997"/>
    <lineage>
        <taxon>Bacteria</taxon>
        <taxon>Bacillati</taxon>
        <taxon>Bacillota</taxon>
        <taxon>Bacilli</taxon>
        <taxon>Lactobacillales</taxon>
        <taxon>Lactobacillaceae</taxon>
        <taxon>Agrilactobacillus</taxon>
    </lineage>
</organism>
<evidence type="ECO:0000256" key="3">
    <source>
        <dbReference type="ARBA" id="ARBA00023015"/>
    </source>
</evidence>
<accession>A0ABW4J595</accession>
<feature type="domain" description="CoA-binding" evidence="8">
    <location>
        <begin position="80"/>
        <end position="181"/>
    </location>
</feature>
<feature type="DNA-binding region" description="H-T-H motif" evidence="7">
    <location>
        <begin position="17"/>
        <end position="56"/>
    </location>
</feature>
<dbReference type="RefSeq" id="WP_125714276.1">
    <property type="nucleotide sequence ID" value="NZ_JBHTOP010000005.1"/>
</dbReference>
<comment type="similarity">
    <text evidence="7">Belongs to the transcriptional regulatory Rex family.</text>
</comment>
<keyword evidence="2 7" id="KW-0678">Repressor</keyword>
<dbReference type="HAMAP" id="MF_01131">
    <property type="entry name" value="Rex"/>
    <property type="match status" value="1"/>
</dbReference>
<dbReference type="PANTHER" id="PTHR35786">
    <property type="entry name" value="REDOX-SENSING TRANSCRIPTIONAL REPRESSOR REX"/>
    <property type="match status" value="1"/>
</dbReference>
<name>A0ABW4J595_9LACO</name>
<sequence length="221" mass="25013">MKNIIDLPNATAERIPMYYRYLKMLEENQVQRIKSQEFSKIVHVPSATIRRDFSCFGELGRSGYGYDVVFLEKTFAKVLNIERLEKIALIGVGNLGLALIKNNFRRNPNLQITIAFEVNETLTDTIVSGVPIYGMDLLKEKIKENEITTAISTVPSSDANQVLQNLAAAGVHAVLNFAPERLDIPEGMTVRYIDLTSELQNLIYLSNRNQARIENDMVDQF</sequence>